<dbReference type="GO" id="GO:0015986">
    <property type="term" value="P:proton motive force-driven ATP synthesis"/>
    <property type="evidence" value="ECO:0007669"/>
    <property type="project" value="InterPro"/>
</dbReference>
<accession>A0A935T643</accession>
<protein>
    <submittedName>
        <fullName evidence="4">F0F1 ATP synthase subunit epsilon</fullName>
    </submittedName>
</protein>
<gene>
    <name evidence="4" type="ORF">IPK02_06825</name>
</gene>
<dbReference type="Pfam" id="PF02823">
    <property type="entry name" value="ATP-synt_DE_N"/>
    <property type="match status" value="1"/>
</dbReference>
<dbReference type="Proteomes" id="UP000706151">
    <property type="component" value="Unassembled WGS sequence"/>
</dbReference>
<dbReference type="SUPFAM" id="SSF51344">
    <property type="entry name" value="Epsilon subunit of F1F0-ATP synthase N-terminal domain"/>
    <property type="match status" value="1"/>
</dbReference>
<dbReference type="GO" id="GO:0045259">
    <property type="term" value="C:proton-transporting ATP synthase complex"/>
    <property type="evidence" value="ECO:0007669"/>
    <property type="project" value="UniProtKB-KW"/>
</dbReference>
<reference evidence="4 5" key="1">
    <citation type="submission" date="2020-10" db="EMBL/GenBank/DDBJ databases">
        <title>Connecting structure to function with the recovery of over 1000 high-quality activated sludge metagenome-assembled genomes encoding full-length rRNA genes using long-read sequencing.</title>
        <authorList>
            <person name="Singleton C.M."/>
            <person name="Petriglieri F."/>
            <person name="Kristensen J.M."/>
            <person name="Kirkegaard R.H."/>
            <person name="Michaelsen T.Y."/>
            <person name="Andersen M.H."/>
            <person name="Karst S.M."/>
            <person name="Dueholm M.S."/>
            <person name="Nielsen P.H."/>
            <person name="Albertsen M."/>
        </authorList>
    </citation>
    <scope>NUCLEOTIDE SEQUENCE [LARGE SCALE GENOMIC DNA]</scope>
    <source>
        <strain evidence="4">Fred_18-Q3-R57-64_BAT3C.720</strain>
    </source>
</reference>
<dbReference type="Gene3D" id="2.60.15.10">
    <property type="entry name" value="F0F1 ATP synthase delta/epsilon subunit, N-terminal"/>
    <property type="match status" value="1"/>
</dbReference>
<evidence type="ECO:0000256" key="1">
    <source>
        <dbReference type="ARBA" id="ARBA00023196"/>
    </source>
</evidence>
<feature type="coiled-coil region" evidence="2">
    <location>
        <begin position="98"/>
        <end position="128"/>
    </location>
</feature>
<proteinExistence type="predicted"/>
<sequence>MSSGFTLHLQSVVRCERFDQVLSFVGSDASGSFGIQPGRARFLTVLDYGLSRFRTTPDAWQYLACPGAVLRFADDQLTVNTRRYLCDEDYERISKLLAGQLAQEEEALRNVKDNLQKLEQELFRRLRTLDRWPS</sequence>
<name>A0A935T643_9PROT</name>
<comment type="caution">
    <text evidence="4">The sequence shown here is derived from an EMBL/GenBank/DDBJ whole genome shotgun (WGS) entry which is preliminary data.</text>
</comment>
<dbReference type="InterPro" id="IPR020546">
    <property type="entry name" value="ATP_synth_F1_dsu/esu_N"/>
</dbReference>
<dbReference type="EMBL" id="JADJOT010000006">
    <property type="protein sequence ID" value="MBK7953693.1"/>
    <property type="molecule type" value="Genomic_DNA"/>
</dbReference>
<keyword evidence="2" id="KW-0175">Coiled coil</keyword>
<evidence type="ECO:0000259" key="3">
    <source>
        <dbReference type="Pfam" id="PF02823"/>
    </source>
</evidence>
<evidence type="ECO:0000256" key="2">
    <source>
        <dbReference type="SAM" id="Coils"/>
    </source>
</evidence>
<organism evidence="4 5">
    <name type="scientific">Candidatus Accumulibacter affinis</name>
    <dbReference type="NCBI Taxonomy" id="2954384"/>
    <lineage>
        <taxon>Bacteria</taxon>
        <taxon>Pseudomonadati</taxon>
        <taxon>Pseudomonadota</taxon>
        <taxon>Betaproteobacteria</taxon>
        <taxon>Candidatus Accumulibacter</taxon>
    </lineage>
</organism>
<feature type="domain" description="ATP synthase F1 complex delta/epsilon subunit N-terminal" evidence="3">
    <location>
        <begin position="19"/>
        <end position="82"/>
    </location>
</feature>
<keyword evidence="1" id="KW-0139">CF(1)</keyword>
<keyword evidence="1" id="KW-0066">ATP synthesis</keyword>
<dbReference type="AlphaFoldDB" id="A0A935T643"/>
<evidence type="ECO:0000313" key="4">
    <source>
        <dbReference type="EMBL" id="MBK7953693.1"/>
    </source>
</evidence>
<evidence type="ECO:0000313" key="5">
    <source>
        <dbReference type="Proteomes" id="UP000706151"/>
    </source>
</evidence>
<dbReference type="InterPro" id="IPR036771">
    <property type="entry name" value="ATPsynth_dsu/esu_N"/>
</dbReference>